<protein>
    <recommendedName>
        <fullName evidence="3">Tetratricopeptide repeat protein 21A/21B C-terminal ARM domain-containing protein</fullName>
    </recommendedName>
</protein>
<feature type="repeat" description="TPR" evidence="1">
    <location>
        <begin position="115"/>
        <end position="148"/>
    </location>
</feature>
<dbReference type="InterPro" id="IPR011990">
    <property type="entry name" value="TPR-like_helical_dom_sf"/>
</dbReference>
<dbReference type="KEGG" id="ddu:GF1_15720"/>
<evidence type="ECO:0000313" key="4">
    <source>
        <dbReference type="EMBL" id="BCO09196.1"/>
    </source>
</evidence>
<reference evidence="4" key="1">
    <citation type="submission" date="2020-12" db="EMBL/GenBank/DDBJ databases">
        <title>Desulfobium dissulfuricans gen. nov., sp. nov., a novel mesophilic, sulfate-reducing bacterium isolated from a deep-sea hydrothermal vent.</title>
        <authorList>
            <person name="Hashimoto Y."/>
            <person name="Tame A."/>
            <person name="Sawayama S."/>
            <person name="Miyazaki J."/>
            <person name="Takai K."/>
            <person name="Nakagawa S."/>
        </authorList>
    </citation>
    <scope>NUCLEOTIDE SEQUENCE</scope>
    <source>
        <strain evidence="4">GF1</strain>
    </source>
</reference>
<dbReference type="GO" id="GO:0006396">
    <property type="term" value="P:RNA processing"/>
    <property type="evidence" value="ECO:0007669"/>
    <property type="project" value="InterPro"/>
</dbReference>
<evidence type="ECO:0000259" key="3">
    <source>
        <dbReference type="Pfam" id="PF25063"/>
    </source>
</evidence>
<accession>A0A915U0E9</accession>
<organism evidence="4 5">
    <name type="scientific">Desulfolithobacter dissulfuricans</name>
    <dbReference type="NCBI Taxonomy" id="2795293"/>
    <lineage>
        <taxon>Bacteria</taxon>
        <taxon>Pseudomonadati</taxon>
        <taxon>Thermodesulfobacteriota</taxon>
        <taxon>Desulfobulbia</taxon>
        <taxon>Desulfobulbales</taxon>
        <taxon>Desulfobulbaceae</taxon>
        <taxon>Desulfolithobacter</taxon>
    </lineage>
</organism>
<dbReference type="RefSeq" id="WP_267929057.1">
    <property type="nucleotide sequence ID" value="NZ_AP024233.1"/>
</dbReference>
<dbReference type="Proteomes" id="UP001063350">
    <property type="component" value="Chromosome"/>
</dbReference>
<feature type="repeat" description="TPR" evidence="1">
    <location>
        <begin position="420"/>
        <end position="453"/>
    </location>
</feature>
<dbReference type="Pfam" id="PF14559">
    <property type="entry name" value="TPR_19"/>
    <property type="match status" value="1"/>
</dbReference>
<dbReference type="InterPro" id="IPR003107">
    <property type="entry name" value="HAT"/>
</dbReference>
<evidence type="ECO:0000313" key="5">
    <source>
        <dbReference type="Proteomes" id="UP001063350"/>
    </source>
</evidence>
<keyword evidence="5" id="KW-1185">Reference proteome</keyword>
<dbReference type="SMART" id="SM00386">
    <property type="entry name" value="HAT"/>
    <property type="match status" value="3"/>
</dbReference>
<evidence type="ECO:0000256" key="1">
    <source>
        <dbReference type="PROSITE-ProRule" id="PRU00339"/>
    </source>
</evidence>
<feature type="repeat" description="TPR" evidence="1">
    <location>
        <begin position="489"/>
        <end position="522"/>
    </location>
</feature>
<gene>
    <name evidence="4" type="ORF">GF1_15720</name>
</gene>
<feature type="signal peptide" evidence="2">
    <location>
        <begin position="1"/>
        <end position="16"/>
    </location>
</feature>
<dbReference type="AlphaFoldDB" id="A0A915U0E9"/>
<dbReference type="SMART" id="SM00028">
    <property type="entry name" value="TPR"/>
    <property type="match status" value="12"/>
</dbReference>
<evidence type="ECO:0000256" key="2">
    <source>
        <dbReference type="SAM" id="SignalP"/>
    </source>
</evidence>
<feature type="repeat" description="TPR" evidence="1">
    <location>
        <begin position="216"/>
        <end position="249"/>
    </location>
</feature>
<dbReference type="Pfam" id="PF13432">
    <property type="entry name" value="TPR_16"/>
    <property type="match status" value="2"/>
</dbReference>
<dbReference type="SUPFAM" id="SSF48452">
    <property type="entry name" value="TPR-like"/>
    <property type="match status" value="2"/>
</dbReference>
<keyword evidence="1" id="KW-0802">TPR repeat</keyword>
<name>A0A915U0E9_9BACT</name>
<dbReference type="EMBL" id="AP024233">
    <property type="protein sequence ID" value="BCO09196.1"/>
    <property type="molecule type" value="Genomic_DNA"/>
</dbReference>
<dbReference type="PANTHER" id="PTHR12558:SF13">
    <property type="entry name" value="CELL DIVISION CYCLE PROTEIN 27 HOMOLOG"/>
    <property type="match status" value="1"/>
</dbReference>
<dbReference type="Pfam" id="PF13174">
    <property type="entry name" value="TPR_6"/>
    <property type="match status" value="1"/>
</dbReference>
<dbReference type="PROSITE" id="PS50005">
    <property type="entry name" value="TPR"/>
    <property type="match status" value="6"/>
</dbReference>
<dbReference type="Pfam" id="PF25063">
    <property type="entry name" value="ARM_TT21_C"/>
    <property type="match status" value="1"/>
</dbReference>
<keyword evidence="2" id="KW-0732">Signal</keyword>
<feature type="repeat" description="TPR" evidence="1">
    <location>
        <begin position="386"/>
        <end position="419"/>
    </location>
</feature>
<feature type="repeat" description="TPR" evidence="1">
    <location>
        <begin position="523"/>
        <end position="556"/>
    </location>
</feature>
<dbReference type="PROSITE" id="PS50293">
    <property type="entry name" value="TPR_REGION"/>
    <property type="match status" value="1"/>
</dbReference>
<proteinExistence type="predicted"/>
<feature type="domain" description="Tetratricopeptide repeat protein 21A/21B C-terminal ARM" evidence="3">
    <location>
        <begin position="98"/>
        <end position="253"/>
    </location>
</feature>
<dbReference type="Gene3D" id="1.25.40.10">
    <property type="entry name" value="Tetratricopeptide repeat domain"/>
    <property type="match status" value="3"/>
</dbReference>
<dbReference type="InterPro" id="IPR019734">
    <property type="entry name" value="TPR_rpt"/>
</dbReference>
<sequence>MRAMRLWAILCCCVLAAGLLGGCGQTGRRTGGMELADMVEEPDFGCSYFYFLWGRHAELDLKFAEALEAYEKGLICDPEAVYIERKIPILLLRMGRNQEAVSRLEDFLSRHPRDTDSRMLLARVLIRLGRLDEAVEQYRTIHAQDPRETDSLLLLARLFFGQEKMEKTRAILDEVLQIDPGSYPARILLARINVQEKKFDQAIREYRKALELNWSVDLALEMSEVFLRQKRYDEAVELYRKILGDDPENERVRIALVHTYLLQNREQEALRELNRLKTVSSNPTRVDLTIARLFARQKKFDRAATILQQVLEKNDLSEGRFLLALIYFQEKKYQEALTQLRHIDRQAPEYEDAVFLQVRIYRALKQVEQAIEILEEAVQEETGRSSEMFVLLAALYQMQNREDKGRDVFSRALEAFPDDENLLYEYGLFLEHSGEHDKALSVMQQVIRVQPRHAGALNYVGYTWADQKVHLDKALEYIEKAVQLEPENGYILDSLGWVYYRLGRLDEARKALEEAVKLSPDDPAILDHLGDVYLELDMVQEAVEVYRRSLDLFEDRQDIKRVRKKLQMLKEQGRE</sequence>
<dbReference type="PROSITE" id="PS51257">
    <property type="entry name" value="PROKAR_LIPOPROTEIN"/>
    <property type="match status" value="1"/>
</dbReference>
<dbReference type="InterPro" id="IPR056834">
    <property type="entry name" value="ARM_TT21_C"/>
</dbReference>
<dbReference type="PANTHER" id="PTHR12558">
    <property type="entry name" value="CELL DIVISION CYCLE 16,23,27"/>
    <property type="match status" value="1"/>
</dbReference>
<feature type="chain" id="PRO_5036742431" description="Tetratricopeptide repeat protein 21A/21B C-terminal ARM domain-containing protein" evidence="2">
    <location>
        <begin position="17"/>
        <end position="575"/>
    </location>
</feature>